<reference evidence="1" key="1">
    <citation type="submission" date="2020-03" db="EMBL/GenBank/DDBJ databases">
        <title>The deep terrestrial virosphere.</title>
        <authorList>
            <person name="Holmfeldt K."/>
            <person name="Nilsson E."/>
            <person name="Simone D."/>
            <person name="Lopez-Fernandez M."/>
            <person name="Wu X."/>
            <person name="de Brujin I."/>
            <person name="Lundin D."/>
            <person name="Andersson A."/>
            <person name="Bertilsson S."/>
            <person name="Dopson M."/>
        </authorList>
    </citation>
    <scope>NUCLEOTIDE SEQUENCE</scope>
    <source>
        <strain evidence="1">TM448A01416</strain>
        <strain evidence="2">TM448B01493</strain>
    </source>
</reference>
<name>A0A6H1ZQT5_9ZZZZ</name>
<sequence>MKVKNENIQEVKTVRSDEEANELLSLGWVLMCSGFPRRVKASELPLPFFQLCRIEKIETKE</sequence>
<dbReference type="AlphaFoldDB" id="A0A6H1ZQT5"/>
<dbReference type="EMBL" id="MT144770">
    <property type="protein sequence ID" value="QJH99127.1"/>
    <property type="molecule type" value="Genomic_DNA"/>
</dbReference>
<accession>A0A6H1ZQT5</accession>
<proteinExistence type="predicted"/>
<protein>
    <submittedName>
        <fullName evidence="1">Uncharacterized protein</fullName>
    </submittedName>
</protein>
<dbReference type="EMBL" id="MT144146">
    <property type="protein sequence ID" value="QJA49635.1"/>
    <property type="molecule type" value="Genomic_DNA"/>
</dbReference>
<evidence type="ECO:0000313" key="1">
    <source>
        <dbReference type="EMBL" id="QJA49635.1"/>
    </source>
</evidence>
<gene>
    <name evidence="1" type="ORF">TM448A01416_0013</name>
    <name evidence="2" type="ORF">TM448B01493_0013</name>
</gene>
<evidence type="ECO:0000313" key="2">
    <source>
        <dbReference type="EMBL" id="QJH99127.1"/>
    </source>
</evidence>
<organism evidence="1">
    <name type="scientific">viral metagenome</name>
    <dbReference type="NCBI Taxonomy" id="1070528"/>
    <lineage>
        <taxon>unclassified sequences</taxon>
        <taxon>metagenomes</taxon>
        <taxon>organismal metagenomes</taxon>
    </lineage>
</organism>